<sequence length="302" mass="33297">MTGTALILGGTGRFGRHAGKAFAKAGWQVKQFDRKQGDLPDMAQGADVIVNGWNPPYSKWAAQLPELTEQVIAAARVSGATVMQPANVYVYGFREAMPAIVGPDVPQRAKNPLGRLRIDMERSFREADIQVILLRGGDFLDDQASAGWFDRIIARNWAKGKLVYPGALDRPHAWAYLPDMAAALPRLAEMRGELRQFTELAYAGYTLTGQQLAEACGAALGRRMKIASMSWLPIQLARPFWAEAKHLLEMRYLWDQPHCVDGSALNAILPDLPRTPLEQALRRALEVQIDPDQPVVGSGGNR</sequence>
<dbReference type="OrthoDB" id="7170465at2"/>
<proteinExistence type="predicted"/>
<dbReference type="RefSeq" id="WP_121897381.1">
    <property type="nucleotide sequence ID" value="NZ_RCNT01000003.1"/>
</dbReference>
<dbReference type="SUPFAM" id="SSF51735">
    <property type="entry name" value="NAD(P)-binding Rossmann-fold domains"/>
    <property type="match status" value="1"/>
</dbReference>
<dbReference type="Gene3D" id="3.40.50.720">
    <property type="entry name" value="NAD(P)-binding Rossmann-like Domain"/>
    <property type="match status" value="1"/>
</dbReference>
<accession>A0A3L9Y943</accession>
<evidence type="ECO:0000313" key="1">
    <source>
        <dbReference type="EMBL" id="RMA42596.1"/>
    </source>
</evidence>
<evidence type="ECO:0000313" key="2">
    <source>
        <dbReference type="Proteomes" id="UP000281343"/>
    </source>
</evidence>
<comment type="caution">
    <text evidence="1">The sequence shown here is derived from an EMBL/GenBank/DDBJ whole genome shotgun (WGS) entry which is preliminary data.</text>
</comment>
<dbReference type="EMBL" id="RCNT01000003">
    <property type="protein sequence ID" value="RMA42596.1"/>
    <property type="molecule type" value="Genomic_DNA"/>
</dbReference>
<organism evidence="1 2">
    <name type="scientific">Rhodophyticola porphyridii</name>
    <dbReference type="NCBI Taxonomy" id="1852017"/>
    <lineage>
        <taxon>Bacteria</taxon>
        <taxon>Pseudomonadati</taxon>
        <taxon>Pseudomonadota</taxon>
        <taxon>Alphaproteobacteria</taxon>
        <taxon>Rhodobacterales</taxon>
        <taxon>Roseobacteraceae</taxon>
        <taxon>Rhodophyticola</taxon>
    </lineage>
</organism>
<dbReference type="InterPro" id="IPR036291">
    <property type="entry name" value="NAD(P)-bd_dom_sf"/>
</dbReference>
<protein>
    <submittedName>
        <fullName evidence="1">Epimerase</fullName>
    </submittedName>
</protein>
<dbReference type="Proteomes" id="UP000281343">
    <property type="component" value="Unassembled WGS sequence"/>
</dbReference>
<gene>
    <name evidence="1" type="ORF">D9R08_07280</name>
</gene>
<dbReference type="AlphaFoldDB" id="A0A3L9Y943"/>
<reference evidence="1 2" key="1">
    <citation type="submission" date="2018-10" db="EMBL/GenBank/DDBJ databases">
        <authorList>
            <person name="Jung H.S."/>
            <person name="Jeon C.O."/>
        </authorList>
    </citation>
    <scope>NUCLEOTIDE SEQUENCE [LARGE SCALE GENOMIC DNA]</scope>
    <source>
        <strain evidence="1 2">MA-7-27</strain>
    </source>
</reference>
<name>A0A3L9Y943_9RHOB</name>
<keyword evidence="2" id="KW-1185">Reference proteome</keyword>